<dbReference type="GO" id="GO:0009279">
    <property type="term" value="C:cell outer membrane"/>
    <property type="evidence" value="ECO:0007669"/>
    <property type="project" value="UniProtKB-SubCell"/>
</dbReference>
<evidence type="ECO:0000256" key="3">
    <source>
        <dbReference type="ARBA" id="ARBA00022729"/>
    </source>
</evidence>
<dbReference type="PANTHER" id="PTHR38776:SF1">
    <property type="entry name" value="MLTA-INTERACTING PROTEIN-RELATED"/>
    <property type="match status" value="1"/>
</dbReference>
<keyword evidence="5" id="KW-0998">Cell outer membrane</keyword>
<gene>
    <name evidence="7" type="ORF">EDC52_101296</name>
</gene>
<evidence type="ECO:0000256" key="5">
    <source>
        <dbReference type="ARBA" id="ARBA00023237"/>
    </source>
</evidence>
<dbReference type="Gene3D" id="2.40.160.20">
    <property type="match status" value="1"/>
</dbReference>
<evidence type="ECO:0000256" key="1">
    <source>
        <dbReference type="ARBA" id="ARBA00004442"/>
    </source>
</evidence>
<dbReference type="EMBL" id="SMCR01000001">
    <property type="protein sequence ID" value="TCV99954.1"/>
    <property type="molecule type" value="Genomic_DNA"/>
</dbReference>
<evidence type="ECO:0000256" key="6">
    <source>
        <dbReference type="SAM" id="SignalP"/>
    </source>
</evidence>
<evidence type="ECO:0000256" key="4">
    <source>
        <dbReference type="ARBA" id="ARBA00023136"/>
    </source>
</evidence>
<evidence type="ECO:0000256" key="2">
    <source>
        <dbReference type="ARBA" id="ARBA00005722"/>
    </source>
</evidence>
<dbReference type="RefSeq" id="WP_131863484.1">
    <property type="nucleotide sequence ID" value="NZ_SMCR01000001.1"/>
</dbReference>
<evidence type="ECO:0000313" key="8">
    <source>
        <dbReference type="Proteomes" id="UP000295719"/>
    </source>
</evidence>
<keyword evidence="3 6" id="KW-0732">Signal</keyword>
<comment type="subcellular location">
    <subcellularLocation>
        <location evidence="1">Cell outer membrane</location>
    </subcellularLocation>
</comment>
<organism evidence="7 8">
    <name type="scientific">Biostraticola tofi</name>
    <dbReference type="NCBI Taxonomy" id="466109"/>
    <lineage>
        <taxon>Bacteria</taxon>
        <taxon>Pseudomonadati</taxon>
        <taxon>Pseudomonadota</taxon>
        <taxon>Gammaproteobacteria</taxon>
        <taxon>Enterobacterales</taxon>
        <taxon>Bruguierivoracaceae</taxon>
        <taxon>Biostraticola</taxon>
    </lineage>
</organism>
<reference evidence="7 8" key="1">
    <citation type="submission" date="2019-03" db="EMBL/GenBank/DDBJ databases">
        <title>Genomic Encyclopedia of Type Strains, Phase IV (KMG-IV): sequencing the most valuable type-strain genomes for metagenomic binning, comparative biology and taxonomic classification.</title>
        <authorList>
            <person name="Goeker M."/>
        </authorList>
    </citation>
    <scope>NUCLEOTIDE SEQUENCE [LARGE SCALE GENOMIC DNA]</scope>
    <source>
        <strain evidence="7 8">DSM 19580</strain>
    </source>
</reference>
<protein>
    <submittedName>
        <fullName evidence="7">Putative outer membrane protein</fullName>
    </submittedName>
</protein>
<evidence type="ECO:0000313" key="7">
    <source>
        <dbReference type="EMBL" id="TCV99954.1"/>
    </source>
</evidence>
<dbReference type="InterPro" id="IPR011250">
    <property type="entry name" value="OMP/PagP_B-barrel"/>
</dbReference>
<dbReference type="OrthoDB" id="5295915at2"/>
<dbReference type="PANTHER" id="PTHR38776">
    <property type="entry name" value="MLTA-INTERACTING PROTEIN-RELATED"/>
    <property type="match status" value="1"/>
</dbReference>
<dbReference type="InterPro" id="IPR010583">
    <property type="entry name" value="MipA"/>
</dbReference>
<dbReference type="Pfam" id="PF06629">
    <property type="entry name" value="MipA"/>
    <property type="match status" value="1"/>
</dbReference>
<keyword evidence="8" id="KW-1185">Reference proteome</keyword>
<proteinExistence type="inferred from homology"/>
<feature type="chain" id="PRO_5020988073" evidence="6">
    <location>
        <begin position="25"/>
        <end position="250"/>
    </location>
</feature>
<accession>A0A4R3Z646</accession>
<dbReference type="GO" id="GO:0009252">
    <property type="term" value="P:peptidoglycan biosynthetic process"/>
    <property type="evidence" value="ECO:0007669"/>
    <property type="project" value="TreeGrafter"/>
</dbReference>
<dbReference type="Proteomes" id="UP000295719">
    <property type="component" value="Unassembled WGS sequence"/>
</dbReference>
<feature type="signal peptide" evidence="6">
    <location>
        <begin position="1"/>
        <end position="24"/>
    </location>
</feature>
<dbReference type="AlphaFoldDB" id="A0A4R3Z646"/>
<comment type="caution">
    <text evidence="7">The sequence shown here is derived from an EMBL/GenBank/DDBJ whole genome shotgun (WGS) entry which is preliminary data.</text>
</comment>
<name>A0A4R3Z646_9GAMM</name>
<comment type="similarity">
    <text evidence="2">Belongs to the MipA/OmpV family.</text>
</comment>
<dbReference type="SUPFAM" id="SSF56925">
    <property type="entry name" value="OMPA-like"/>
    <property type="match status" value="1"/>
</dbReference>
<sequence length="250" mass="28175">MKSQSSLAILSLALAYGIATPAIAQSDLTIGAQAFYATTPYKGADDRTVPFPLLDYKGDNFYFSGLRAGYYLWKDPQNELSLTGYYSPWAFRPSKNDYGYMKQLDKRRSTVMAGLRYQHFADWGIVRAEYTGDILDNSGGFNADLAYLYRFTFDRLTLVPGIGATWDSEDQNTYYYGVSGDESRRSGLKRYHADDGWSPYVEMSAVYALTDNWSASAMARYSRLSDEIKDSPMVDRKSTTLVGVGMNYTF</sequence>
<keyword evidence="4" id="KW-0472">Membrane</keyword>